<reference evidence="3" key="1">
    <citation type="submission" date="2021-02" db="EMBL/GenBank/DDBJ databases">
        <authorList>
            <person name="Dougan E. K."/>
            <person name="Rhodes N."/>
            <person name="Thang M."/>
            <person name="Chan C."/>
        </authorList>
    </citation>
    <scope>NUCLEOTIDE SEQUENCE</scope>
</reference>
<evidence type="ECO:0000256" key="1">
    <source>
        <dbReference type="SAM" id="MobiDB-lite"/>
    </source>
</evidence>
<organism evidence="3 4">
    <name type="scientific">Polarella glacialis</name>
    <name type="common">Dinoflagellate</name>
    <dbReference type="NCBI Taxonomy" id="89957"/>
    <lineage>
        <taxon>Eukaryota</taxon>
        <taxon>Sar</taxon>
        <taxon>Alveolata</taxon>
        <taxon>Dinophyceae</taxon>
        <taxon>Suessiales</taxon>
        <taxon>Suessiaceae</taxon>
        <taxon>Polarella</taxon>
    </lineage>
</organism>
<comment type="caution">
    <text evidence="3">The sequence shown here is derived from an EMBL/GenBank/DDBJ whole genome shotgun (WGS) entry which is preliminary data.</text>
</comment>
<dbReference type="OrthoDB" id="444572at2759"/>
<protein>
    <recommendedName>
        <fullName evidence="5">DUF1279 domain-containing protein</fullName>
    </recommendedName>
</protein>
<accession>A0A813E389</accession>
<feature type="non-terminal residue" evidence="3">
    <location>
        <position position="352"/>
    </location>
</feature>
<dbReference type="Proteomes" id="UP000654075">
    <property type="component" value="Unassembled WGS sequence"/>
</dbReference>
<dbReference type="AlphaFoldDB" id="A0A813E389"/>
<gene>
    <name evidence="3" type="ORF">PGLA1383_LOCUS13411</name>
</gene>
<sequence length="352" mass="37285">LCFPCVVVSLLALKWRHSLSHCPSSREDRGSGAFVPAGLGPRLGPSARSVRHAAGASGIPEEQAADSKQTPQELEQAAAAVETQLDAAILKLSKAQAFKLPNQAELQSEVDALQVKFSQAQGELKGVGPPVLEEFSPGGPDSEPNFDINRLPESDKEWEALARRLPKMSTEDRYAIGIKLGKEGRSRLDRIEERLLAEVQVESASAEALRKATGGAALPEQIANSAKTESLGDRLNFGRIMNMTDEEKGELAQEVGPAFGASVGIVAVCYWSISLPIILYVYHQSTGEWPALADMGSLSDGGGKAAAALAGVLGMAALLKPLRIAAALALTPWSAENVVPNMPSWMGGTKKD</sequence>
<evidence type="ECO:0000256" key="2">
    <source>
        <dbReference type="SAM" id="SignalP"/>
    </source>
</evidence>
<evidence type="ECO:0000313" key="3">
    <source>
        <dbReference type="EMBL" id="CAE8594889.1"/>
    </source>
</evidence>
<feature type="chain" id="PRO_5032783193" description="DUF1279 domain-containing protein" evidence="2">
    <location>
        <begin position="21"/>
        <end position="352"/>
    </location>
</feature>
<evidence type="ECO:0008006" key="5">
    <source>
        <dbReference type="Google" id="ProtNLM"/>
    </source>
</evidence>
<feature type="region of interest" description="Disordered" evidence="1">
    <location>
        <begin position="45"/>
        <end position="73"/>
    </location>
</feature>
<name>A0A813E389_POLGL</name>
<evidence type="ECO:0000313" key="4">
    <source>
        <dbReference type="Proteomes" id="UP000654075"/>
    </source>
</evidence>
<keyword evidence="2" id="KW-0732">Signal</keyword>
<dbReference type="EMBL" id="CAJNNV010007398">
    <property type="protein sequence ID" value="CAE8594889.1"/>
    <property type="molecule type" value="Genomic_DNA"/>
</dbReference>
<proteinExistence type="predicted"/>
<keyword evidence="4" id="KW-1185">Reference proteome</keyword>
<feature type="signal peptide" evidence="2">
    <location>
        <begin position="1"/>
        <end position="20"/>
    </location>
</feature>